<protein>
    <submittedName>
        <fullName evidence="6">Formimidoylglutamate deiminase</fullName>
        <ecNumber evidence="6">3.5.3.13</ecNumber>
    </submittedName>
</protein>
<dbReference type="Gene3D" id="2.30.40.10">
    <property type="entry name" value="Urease, subunit C, domain 1"/>
    <property type="match status" value="1"/>
</dbReference>
<accession>A0ABT8DUU0</accession>
<keyword evidence="3 6" id="KW-0378">Hydrolase</keyword>
<dbReference type="PANTHER" id="PTHR11271:SF48">
    <property type="entry name" value="AMIDOHYDROLASE-RELATED DOMAIN-CONTAINING PROTEIN"/>
    <property type="match status" value="1"/>
</dbReference>
<dbReference type="InterPro" id="IPR032466">
    <property type="entry name" value="Metal_Hydrolase"/>
</dbReference>
<evidence type="ECO:0000313" key="6">
    <source>
        <dbReference type="EMBL" id="MDN3920818.1"/>
    </source>
</evidence>
<dbReference type="EC" id="3.5.3.13" evidence="6"/>
<dbReference type="InterPro" id="IPR051607">
    <property type="entry name" value="Metallo-dep_hydrolases"/>
</dbReference>
<dbReference type="NCBIfam" id="NF006681">
    <property type="entry name" value="PRK09229.1-2"/>
    <property type="match status" value="1"/>
</dbReference>
<feature type="domain" description="Amidohydrolase-related" evidence="5">
    <location>
        <begin position="49"/>
        <end position="430"/>
    </location>
</feature>
<dbReference type="EMBL" id="JAUHHC010000003">
    <property type="protein sequence ID" value="MDN3920818.1"/>
    <property type="molecule type" value="Genomic_DNA"/>
</dbReference>
<dbReference type="Gene3D" id="3.20.20.140">
    <property type="entry name" value="Metal-dependent hydrolases"/>
    <property type="match status" value="1"/>
</dbReference>
<keyword evidence="7" id="KW-1185">Reference proteome</keyword>
<dbReference type="SUPFAM" id="SSF51556">
    <property type="entry name" value="Metallo-dependent hydrolases"/>
    <property type="match status" value="1"/>
</dbReference>
<dbReference type="GO" id="GO:0050416">
    <property type="term" value="F:formimidoylglutamate deiminase activity"/>
    <property type="evidence" value="ECO:0007669"/>
    <property type="project" value="UniProtKB-EC"/>
</dbReference>
<comment type="caution">
    <text evidence="6">The sequence shown here is derived from an EMBL/GenBank/DDBJ whole genome shotgun (WGS) entry which is preliminary data.</text>
</comment>
<dbReference type="Pfam" id="PF01979">
    <property type="entry name" value="Amidohydro_1"/>
    <property type="match status" value="1"/>
</dbReference>
<keyword evidence="2" id="KW-0479">Metal-binding</keyword>
<evidence type="ECO:0000256" key="4">
    <source>
        <dbReference type="ARBA" id="ARBA00022833"/>
    </source>
</evidence>
<proteinExistence type="predicted"/>
<evidence type="ECO:0000256" key="2">
    <source>
        <dbReference type="ARBA" id="ARBA00022723"/>
    </source>
</evidence>
<name>A0ABT8DUU0_9BURK</name>
<reference evidence="6 7" key="1">
    <citation type="submission" date="2023-06" db="EMBL/GenBank/DDBJ databases">
        <title>Pelomonas sp. PFR6 16S ribosomal RNA gene Genome sequencing and assembly.</title>
        <authorList>
            <person name="Woo H."/>
        </authorList>
    </citation>
    <scope>NUCLEOTIDE SEQUENCE [LARGE SCALE GENOMIC DNA]</scope>
    <source>
        <strain evidence="6 7">PFR6</strain>
    </source>
</reference>
<evidence type="ECO:0000256" key="3">
    <source>
        <dbReference type="ARBA" id="ARBA00022801"/>
    </source>
</evidence>
<evidence type="ECO:0000256" key="1">
    <source>
        <dbReference type="ARBA" id="ARBA00001947"/>
    </source>
</evidence>
<keyword evidence="4" id="KW-0862">Zinc</keyword>
<dbReference type="NCBIfam" id="NF006684">
    <property type="entry name" value="PRK09229.1-5"/>
    <property type="match status" value="1"/>
</dbReference>
<dbReference type="InterPro" id="IPR006680">
    <property type="entry name" value="Amidohydro-rel"/>
</dbReference>
<sequence length="457" mass="49969">MTARYWTEQAWVEGRWQREVRLSVGSDGCWSSIEVGAPREGAQLLAGPVIPSLVDAHSHAFQRAFAGLAERRDGDDDFWSWRDRMYGLALRLDPRQLRAIAAQLYVELLKGGYTQVCEFHYLQHARDGTRYEDELAMSWALAEAAEMAGLGLTMLPVLYARSGFGQPGLREDQRRFATDAAWVWRASRRLNAVGRPLLNAGVALHSLRAANAEDIDALRALIGDEDLPIHIHIAEQQQEVRDCLAATGQRPMQWLCQRFAPDARWQLVHATHSTREEIAAVAASGAGVVICPGTEGNLGDGLIDLPGWLTAGVPISIGSDSHVTRAWGEELRWLEYGQRLALQRRNVAADPARDQPSTAARLFEAARAGSAAPAGFSQWGLQVGARADFLVLELQASGLLGLPAGQLLDGLVFAAQGQALREVFVAGRQVLSQGQHPRQEEIAAEFAAVMGEVWHGA</sequence>
<dbReference type="RefSeq" id="WP_290359142.1">
    <property type="nucleotide sequence ID" value="NZ_JAUHHC010000003.1"/>
</dbReference>
<evidence type="ECO:0000313" key="7">
    <source>
        <dbReference type="Proteomes" id="UP001228044"/>
    </source>
</evidence>
<evidence type="ECO:0000259" key="5">
    <source>
        <dbReference type="Pfam" id="PF01979"/>
    </source>
</evidence>
<dbReference type="Proteomes" id="UP001228044">
    <property type="component" value="Unassembled WGS sequence"/>
</dbReference>
<comment type="cofactor">
    <cofactor evidence="1">
        <name>Zn(2+)</name>
        <dbReference type="ChEBI" id="CHEBI:29105"/>
    </cofactor>
</comment>
<organism evidence="6 7">
    <name type="scientific">Roseateles violae</name>
    <dbReference type="NCBI Taxonomy" id="3058042"/>
    <lineage>
        <taxon>Bacteria</taxon>
        <taxon>Pseudomonadati</taxon>
        <taxon>Pseudomonadota</taxon>
        <taxon>Betaproteobacteria</taxon>
        <taxon>Burkholderiales</taxon>
        <taxon>Sphaerotilaceae</taxon>
        <taxon>Roseateles</taxon>
    </lineage>
</organism>
<dbReference type="InterPro" id="IPR011059">
    <property type="entry name" value="Metal-dep_hydrolase_composite"/>
</dbReference>
<dbReference type="NCBIfam" id="TIGR02022">
    <property type="entry name" value="hutF"/>
    <property type="match status" value="1"/>
</dbReference>
<dbReference type="InterPro" id="IPR010252">
    <property type="entry name" value="HutF"/>
</dbReference>
<gene>
    <name evidence="6" type="ORF">QWJ38_11065</name>
</gene>
<dbReference type="PANTHER" id="PTHR11271">
    <property type="entry name" value="GUANINE DEAMINASE"/>
    <property type="match status" value="1"/>
</dbReference>